<evidence type="ECO:0000313" key="1">
    <source>
        <dbReference type="EMBL" id="EUB63773.1"/>
    </source>
</evidence>
<accession>W6URC1</accession>
<proteinExistence type="predicted"/>
<dbReference type="GeneID" id="36337111"/>
<comment type="caution">
    <text evidence="1">The sequence shown here is derived from an EMBL/GenBank/DDBJ whole genome shotgun (WGS) entry which is preliminary data.</text>
</comment>
<reference evidence="1 2" key="1">
    <citation type="journal article" date="2013" name="Nat. Genet.">
        <title>The genome of the hydatid tapeworm Echinococcus granulosus.</title>
        <authorList>
            <person name="Zheng H."/>
            <person name="Zhang W."/>
            <person name="Zhang L."/>
            <person name="Zhang Z."/>
            <person name="Li J."/>
            <person name="Lu G."/>
            <person name="Zhu Y."/>
            <person name="Wang Y."/>
            <person name="Huang Y."/>
            <person name="Liu J."/>
            <person name="Kang H."/>
            <person name="Chen J."/>
            <person name="Wang L."/>
            <person name="Chen A."/>
            <person name="Yu S."/>
            <person name="Gao Z."/>
            <person name="Jin L."/>
            <person name="Gu W."/>
            <person name="Wang Z."/>
            <person name="Zhao L."/>
            <person name="Shi B."/>
            <person name="Wen H."/>
            <person name="Lin R."/>
            <person name="Jones M.K."/>
            <person name="Brejova B."/>
            <person name="Vinar T."/>
            <person name="Zhao G."/>
            <person name="McManus D.P."/>
            <person name="Chen Z."/>
            <person name="Zhou Y."/>
            <person name="Wang S."/>
        </authorList>
    </citation>
    <scope>NUCLEOTIDE SEQUENCE [LARGE SCALE GENOMIC DNA]</scope>
</reference>
<dbReference type="AlphaFoldDB" id="W6URC1"/>
<dbReference type="KEGG" id="egl:EGR_01396"/>
<dbReference type="EMBL" id="APAU02000005">
    <property type="protein sequence ID" value="EUB63773.1"/>
    <property type="molecule type" value="Genomic_DNA"/>
</dbReference>
<name>W6URC1_ECHGR</name>
<organism evidence="1 2">
    <name type="scientific">Echinococcus granulosus</name>
    <name type="common">Hydatid tapeworm</name>
    <dbReference type="NCBI Taxonomy" id="6210"/>
    <lineage>
        <taxon>Eukaryota</taxon>
        <taxon>Metazoa</taxon>
        <taxon>Spiralia</taxon>
        <taxon>Lophotrochozoa</taxon>
        <taxon>Platyhelminthes</taxon>
        <taxon>Cestoda</taxon>
        <taxon>Eucestoda</taxon>
        <taxon>Cyclophyllidea</taxon>
        <taxon>Taeniidae</taxon>
        <taxon>Echinococcus</taxon>
        <taxon>Echinococcus granulosus group</taxon>
    </lineage>
</organism>
<keyword evidence="2" id="KW-1185">Reference proteome</keyword>
<dbReference type="Proteomes" id="UP000019149">
    <property type="component" value="Unassembled WGS sequence"/>
</dbReference>
<evidence type="ECO:0000313" key="2">
    <source>
        <dbReference type="Proteomes" id="UP000019149"/>
    </source>
</evidence>
<sequence>MAVIQSNFDRLKVGSFSSACNINFPQDLVQDGMNADAPSIIKEIKETMRRQKITITRLHLQDIVDIWNGQKHHPRISVNKSPNLKSFYSTYLSKQCLELLLIVRQHKWLIILITKNRIYCTKKIKTMTELVQM</sequence>
<dbReference type="CTD" id="36337111"/>
<protein>
    <submittedName>
        <fullName evidence="1">Uncharacterized protein</fullName>
    </submittedName>
</protein>
<dbReference type="RefSeq" id="XP_024354969.1">
    <property type="nucleotide sequence ID" value="XM_024490645.1"/>
</dbReference>
<gene>
    <name evidence="1" type="ORF">EGR_01396</name>
</gene>